<accession>A0A1Y1X053</accession>
<feature type="compositionally biased region" description="Basic and acidic residues" evidence="1">
    <location>
        <begin position="516"/>
        <end position="536"/>
    </location>
</feature>
<gene>
    <name evidence="3" type="ORF">BCR32DRAFT_294690</name>
</gene>
<feature type="compositionally biased region" description="Polar residues" evidence="1">
    <location>
        <begin position="31"/>
        <end position="59"/>
    </location>
</feature>
<dbReference type="Pfam" id="PF14438">
    <property type="entry name" value="SM-ATX"/>
    <property type="match status" value="1"/>
</dbReference>
<feature type="domain" description="LsmAD" evidence="2">
    <location>
        <begin position="226"/>
        <end position="297"/>
    </location>
</feature>
<feature type="compositionally biased region" description="Basic and acidic residues" evidence="1">
    <location>
        <begin position="314"/>
        <end position="349"/>
    </location>
</feature>
<evidence type="ECO:0000256" key="1">
    <source>
        <dbReference type="SAM" id="MobiDB-lite"/>
    </source>
</evidence>
<dbReference type="GO" id="GO:0034063">
    <property type="term" value="P:stress granule assembly"/>
    <property type="evidence" value="ECO:0007669"/>
    <property type="project" value="TreeGrafter"/>
</dbReference>
<feature type="compositionally biased region" description="Low complexity" evidence="1">
    <location>
        <begin position="377"/>
        <end position="414"/>
    </location>
</feature>
<dbReference type="PANTHER" id="PTHR12854">
    <property type="entry name" value="ATAXIN 2-RELATED"/>
    <property type="match status" value="1"/>
</dbReference>
<feature type="region of interest" description="Disordered" evidence="1">
    <location>
        <begin position="647"/>
        <end position="679"/>
    </location>
</feature>
<dbReference type="SMART" id="SM01272">
    <property type="entry name" value="LsmAD"/>
    <property type="match status" value="1"/>
</dbReference>
<sequence length="865" mass="97595">MNTRKTNSGSERMQGGRSRGNQRKDHYRDSGMNSFHNNNYQRQKMKNSNMMNRNDSFSKSQERFDNKDSDFPALGDSPDRRMHDRLLFVIMNMVGTKVEVTTKNGTVIEGILHGTNTESELGVCLKMAKYKTGDNSQNNSYIPNLIIMGKDLAQISVTNLELNKQERMSSRDTFKTDSAISGKSGEIFERQLQKWEPEKGNYDVSLELTDDGNEKWDQFETNEKLFGITTDYDEELYTTVLDRTKSDFKKREQEAIKIAAEIEKAATENIHLAEERGQIIDDYDIDEEDRYGAVIRKPGKYVPPNLRKQMEANEAKKQMNRDNKNNTYEQKKDKDNKVKLEQKTNDIKNAKSTTNNNSTVTTINNNVNNKDLEKAPTNASSAVTTSSSVTTTNTTTTTNNNNNNNTTATNNNTVIPPSKGPLAKIEKKTNYDILSNKGINQNNMQEKLASHFRQFSKKEKEHLQQKKQAIMKREKEGIFSEFKSFSKNFKLPDFKDLPSDKDLLASADKTGKELYKTNIEKEKKDITKKEVSKKEPTTSSKQPNLKKSLTIPSNNEDSSNTVTLSASAASTNATKPNQPTKPKTPVSAQVSSAVGKSDTKNDSTDHKNKNNNDNDMTVSESVNSTTSTESKSTSFKFNIEAREFKPNPSATEFVPSKSMSAKGSSQSSNEKSNIFNKRNQKGNISIHNIYVKGFMKTNNQNAKNNTNVNQGSATWSYGSRPFKSQFSVTYDDSMYPPMDQQFGYYIQPIPYQGHPAVMRRQYIPISMQPGTISYPYVPPAYAAPMTHNRPVYPPNMMAAPMAPRIYQAPVIVPTYPTEMIPQFQMIPQQPIVIEPTMIPAAQGIPQTVFITEQMMAEVPPEQQQS</sequence>
<dbReference type="InterPro" id="IPR025852">
    <property type="entry name" value="SM_dom_ATX"/>
</dbReference>
<evidence type="ECO:0000259" key="2">
    <source>
        <dbReference type="SMART" id="SM01272"/>
    </source>
</evidence>
<feature type="compositionally biased region" description="Basic and acidic residues" evidence="1">
    <location>
        <begin position="597"/>
        <end position="612"/>
    </location>
</feature>
<dbReference type="EMBL" id="MCFG01000190">
    <property type="protein sequence ID" value="ORX79015.1"/>
    <property type="molecule type" value="Genomic_DNA"/>
</dbReference>
<feature type="compositionally biased region" description="Low complexity" evidence="1">
    <location>
        <begin position="613"/>
        <end position="634"/>
    </location>
</feature>
<evidence type="ECO:0000313" key="3">
    <source>
        <dbReference type="EMBL" id="ORX79015.1"/>
    </source>
</evidence>
<organism evidence="3 4">
    <name type="scientific">Anaeromyces robustus</name>
    <dbReference type="NCBI Taxonomy" id="1754192"/>
    <lineage>
        <taxon>Eukaryota</taxon>
        <taxon>Fungi</taxon>
        <taxon>Fungi incertae sedis</taxon>
        <taxon>Chytridiomycota</taxon>
        <taxon>Chytridiomycota incertae sedis</taxon>
        <taxon>Neocallimastigomycetes</taxon>
        <taxon>Neocallimastigales</taxon>
        <taxon>Neocallimastigaceae</taxon>
        <taxon>Anaeromyces</taxon>
    </lineage>
</organism>
<dbReference type="OrthoDB" id="2275718at2759"/>
<evidence type="ECO:0000313" key="4">
    <source>
        <dbReference type="Proteomes" id="UP000193944"/>
    </source>
</evidence>
<dbReference type="STRING" id="1754192.A0A1Y1X053"/>
<feature type="region of interest" description="Disordered" evidence="1">
    <location>
        <begin position="516"/>
        <end position="634"/>
    </location>
</feature>
<dbReference type="Proteomes" id="UP000193944">
    <property type="component" value="Unassembled WGS sequence"/>
</dbReference>
<dbReference type="InterPro" id="IPR009604">
    <property type="entry name" value="LsmAD_domain"/>
</dbReference>
<name>A0A1Y1X053_9FUNG</name>
<proteinExistence type="predicted"/>
<dbReference type="AlphaFoldDB" id="A0A1Y1X053"/>
<feature type="compositionally biased region" description="Low complexity" evidence="1">
    <location>
        <begin position="558"/>
        <end position="585"/>
    </location>
</feature>
<dbReference type="Pfam" id="PF06741">
    <property type="entry name" value="LsmAD"/>
    <property type="match status" value="1"/>
</dbReference>
<feature type="compositionally biased region" description="Polar residues" evidence="1">
    <location>
        <begin position="537"/>
        <end position="557"/>
    </location>
</feature>
<reference evidence="3 4" key="1">
    <citation type="submission" date="2016-08" db="EMBL/GenBank/DDBJ databases">
        <title>A Parts List for Fungal Cellulosomes Revealed by Comparative Genomics.</title>
        <authorList>
            <consortium name="DOE Joint Genome Institute"/>
            <person name="Haitjema C.H."/>
            <person name="Gilmore S.P."/>
            <person name="Henske J.K."/>
            <person name="Solomon K.V."/>
            <person name="De Groot R."/>
            <person name="Kuo A."/>
            <person name="Mondo S.J."/>
            <person name="Salamov A.A."/>
            <person name="Labutti K."/>
            <person name="Zhao Z."/>
            <person name="Chiniquy J."/>
            <person name="Barry K."/>
            <person name="Brewer H.M."/>
            <person name="Purvine S.O."/>
            <person name="Wright A.T."/>
            <person name="Boxma B."/>
            <person name="Van Alen T."/>
            <person name="Hackstein J.H."/>
            <person name="Baker S.E."/>
            <person name="Grigoriev I.V."/>
            <person name="O'Malley M.A."/>
        </authorList>
    </citation>
    <scope>NUCLEOTIDE SEQUENCE [LARGE SCALE GENOMIC DNA]</scope>
    <source>
        <strain evidence="3 4">S4</strain>
    </source>
</reference>
<keyword evidence="4" id="KW-1185">Reference proteome</keyword>
<dbReference type="PANTHER" id="PTHR12854:SF7">
    <property type="entry name" value="ATAXIN-2 HOMOLOG"/>
    <property type="match status" value="1"/>
</dbReference>
<dbReference type="Gene3D" id="2.30.30.100">
    <property type="match status" value="1"/>
</dbReference>
<feature type="region of interest" description="Disordered" evidence="1">
    <location>
        <begin position="1"/>
        <end position="78"/>
    </location>
</feature>
<dbReference type="InterPro" id="IPR045117">
    <property type="entry name" value="ATXN2-like"/>
</dbReference>
<protein>
    <recommendedName>
        <fullName evidence="2">LsmAD domain-containing protein</fullName>
    </recommendedName>
</protein>
<dbReference type="GO" id="GO:0010494">
    <property type="term" value="C:cytoplasmic stress granule"/>
    <property type="evidence" value="ECO:0007669"/>
    <property type="project" value="TreeGrafter"/>
</dbReference>
<feature type="region of interest" description="Disordered" evidence="1">
    <location>
        <begin position="314"/>
        <end position="422"/>
    </location>
</feature>
<feature type="compositionally biased region" description="Polar residues" evidence="1">
    <location>
        <begin position="1"/>
        <end position="11"/>
    </location>
</feature>
<dbReference type="GO" id="GO:0003729">
    <property type="term" value="F:mRNA binding"/>
    <property type="evidence" value="ECO:0007669"/>
    <property type="project" value="TreeGrafter"/>
</dbReference>
<feature type="compositionally biased region" description="Polar residues" evidence="1">
    <location>
        <begin position="669"/>
        <end position="679"/>
    </location>
</feature>
<feature type="compositionally biased region" description="Low complexity" evidence="1">
    <location>
        <begin position="656"/>
        <end position="668"/>
    </location>
</feature>
<feature type="compositionally biased region" description="Basic and acidic residues" evidence="1">
    <location>
        <begin position="60"/>
        <end position="70"/>
    </location>
</feature>
<comment type="caution">
    <text evidence="3">The sequence shown here is derived from an EMBL/GenBank/DDBJ whole genome shotgun (WGS) entry which is preliminary data.</text>
</comment>
<feature type="compositionally biased region" description="Low complexity" evidence="1">
    <location>
        <begin position="350"/>
        <end position="369"/>
    </location>
</feature>
<reference evidence="3 4" key="2">
    <citation type="submission" date="2016-08" db="EMBL/GenBank/DDBJ databases">
        <title>Pervasive Adenine N6-methylation of Active Genes in Fungi.</title>
        <authorList>
            <consortium name="DOE Joint Genome Institute"/>
            <person name="Mondo S.J."/>
            <person name="Dannebaum R.O."/>
            <person name="Kuo R.C."/>
            <person name="Labutti K."/>
            <person name="Haridas S."/>
            <person name="Kuo A."/>
            <person name="Salamov A."/>
            <person name="Ahrendt S.R."/>
            <person name="Lipzen A."/>
            <person name="Sullivan W."/>
            <person name="Andreopoulos W.B."/>
            <person name="Clum A."/>
            <person name="Lindquist E."/>
            <person name="Daum C."/>
            <person name="Ramamoorthy G.K."/>
            <person name="Gryganskyi A."/>
            <person name="Culley D."/>
            <person name="Magnuson J.K."/>
            <person name="James T.Y."/>
            <person name="O'Malley M.A."/>
            <person name="Stajich J.E."/>
            <person name="Spatafora J.W."/>
            <person name="Visel A."/>
            <person name="Grigoriev I.V."/>
        </authorList>
    </citation>
    <scope>NUCLEOTIDE SEQUENCE [LARGE SCALE GENOMIC DNA]</scope>
    <source>
        <strain evidence="3 4">S4</strain>
    </source>
</reference>